<name>R4YSR7_OLEAN</name>
<proteinExistence type="predicted"/>
<accession>R4YSR7</accession>
<organism evidence="2 3">
    <name type="scientific">Oleispira antarctica RB-8</name>
    <dbReference type="NCBI Taxonomy" id="698738"/>
    <lineage>
        <taxon>Bacteria</taxon>
        <taxon>Pseudomonadati</taxon>
        <taxon>Pseudomonadota</taxon>
        <taxon>Gammaproteobacteria</taxon>
        <taxon>Oceanospirillales</taxon>
        <taxon>Oceanospirillaceae</taxon>
        <taxon>Oleispira</taxon>
    </lineage>
</organism>
<dbReference type="HOGENOM" id="CLU_112070_0_1_6"/>
<gene>
    <name evidence="2" type="ORF">OLEAN_C10530</name>
</gene>
<dbReference type="SUPFAM" id="SSF54637">
    <property type="entry name" value="Thioesterase/thiol ester dehydrase-isomerase"/>
    <property type="match status" value="1"/>
</dbReference>
<dbReference type="AlphaFoldDB" id="R4YSR7"/>
<sequence length="165" mass="18518">MNASLTPDQVSKKLKQFFSDHLPISQFMGLEIESYDGDTLILTAPLEPNINDKQTAFGGSLYNAAVMACWGMVYLKTQEENIACNQVVTEGNMKYIAPVYGRIRAICHAPDEEELANFFDHFERKGKARISLEAAIYNDACVMKIEPETKPSVKFNGQYAILKNQ</sequence>
<protein>
    <submittedName>
        <fullName evidence="2">Thioesterase putative</fullName>
    </submittedName>
</protein>
<dbReference type="InterPro" id="IPR012660">
    <property type="entry name" value="YiiD_C"/>
</dbReference>
<evidence type="ECO:0000259" key="1">
    <source>
        <dbReference type="Pfam" id="PF09500"/>
    </source>
</evidence>
<dbReference type="Pfam" id="PF09500">
    <property type="entry name" value="YiiD_C"/>
    <property type="match status" value="1"/>
</dbReference>
<dbReference type="Gene3D" id="3.10.129.10">
    <property type="entry name" value="Hotdog Thioesterase"/>
    <property type="match status" value="1"/>
</dbReference>
<evidence type="ECO:0000313" key="2">
    <source>
        <dbReference type="EMBL" id="CCK75229.1"/>
    </source>
</evidence>
<reference evidence="2 3" key="1">
    <citation type="journal article" date="2013" name="Nat. Commun.">
        <title>Genome sequence and functional genomic analysis of the oil-degrading bacterium Oleispira antarctica.</title>
        <authorList>
            <person name="Kube M."/>
            <person name="Chernikova T.N."/>
            <person name="Al-Ramahi Y."/>
            <person name="Beloqui A."/>
            <person name="Lopez-Cortez N."/>
            <person name="Guazzaroni M.E."/>
            <person name="Heipieper H.J."/>
            <person name="Klages S."/>
            <person name="Kotsyurbenko O.R."/>
            <person name="Langer I."/>
            <person name="Nechitaylo T.Y."/>
            <person name="Lunsdorf H."/>
            <person name="Fernandez M."/>
            <person name="Juarez S."/>
            <person name="Ciordia S."/>
            <person name="Singer A."/>
            <person name="Kagan O."/>
            <person name="Egorova O."/>
            <person name="Petit P.A."/>
            <person name="Stogios P."/>
            <person name="Kim Y."/>
            <person name="Tchigvintsev A."/>
            <person name="Flick R."/>
            <person name="Denaro R."/>
            <person name="Genovese M."/>
            <person name="Albar J.P."/>
            <person name="Reva O.N."/>
            <person name="Martinez-Gomariz M."/>
            <person name="Tran H."/>
            <person name="Ferrer M."/>
            <person name="Savchenko A."/>
            <person name="Yakunin A.F."/>
            <person name="Yakimov M.M."/>
            <person name="Golyshina O.V."/>
            <person name="Reinhardt R."/>
            <person name="Golyshin P.N."/>
        </authorList>
    </citation>
    <scope>NUCLEOTIDE SEQUENCE [LARGE SCALE GENOMIC DNA]</scope>
</reference>
<feature type="domain" description="Thioesterase putative" evidence="1">
    <location>
        <begin position="12"/>
        <end position="162"/>
    </location>
</feature>
<dbReference type="OrthoDB" id="572024at2"/>
<dbReference type="Proteomes" id="UP000032749">
    <property type="component" value="Chromosome"/>
</dbReference>
<dbReference type="InterPro" id="IPR029069">
    <property type="entry name" value="HotDog_dom_sf"/>
</dbReference>
<dbReference type="NCBIfam" id="TIGR02447">
    <property type="entry name" value="yiiD_Cterm"/>
    <property type="match status" value="1"/>
</dbReference>
<keyword evidence="3" id="KW-1185">Reference proteome</keyword>
<dbReference type="EMBL" id="FO203512">
    <property type="protein sequence ID" value="CCK75229.1"/>
    <property type="molecule type" value="Genomic_DNA"/>
</dbReference>
<evidence type="ECO:0000313" key="3">
    <source>
        <dbReference type="Proteomes" id="UP000032749"/>
    </source>
</evidence>
<dbReference type="STRING" id="698738.OLEAN_C10530"/>
<dbReference type="KEGG" id="oai:OLEAN_C10530"/>